<sequence length="46" mass="5651">MTVFHFSDFRRFISVLPVLCKFHFEPQERLASMFVLHIDNYIEFEL</sequence>
<evidence type="ECO:0000313" key="1">
    <source>
        <dbReference type="EMBL" id="MBW82883.1"/>
    </source>
</evidence>
<protein>
    <submittedName>
        <fullName evidence="1">Uncharacterized protein</fullName>
    </submittedName>
</protein>
<dbReference type="EMBL" id="GGEC01002400">
    <property type="protein sequence ID" value="MBW82883.1"/>
    <property type="molecule type" value="Transcribed_RNA"/>
</dbReference>
<organism evidence="1">
    <name type="scientific">Rhizophora mucronata</name>
    <name type="common">Asiatic mangrove</name>
    <dbReference type="NCBI Taxonomy" id="61149"/>
    <lineage>
        <taxon>Eukaryota</taxon>
        <taxon>Viridiplantae</taxon>
        <taxon>Streptophyta</taxon>
        <taxon>Embryophyta</taxon>
        <taxon>Tracheophyta</taxon>
        <taxon>Spermatophyta</taxon>
        <taxon>Magnoliopsida</taxon>
        <taxon>eudicotyledons</taxon>
        <taxon>Gunneridae</taxon>
        <taxon>Pentapetalae</taxon>
        <taxon>rosids</taxon>
        <taxon>fabids</taxon>
        <taxon>Malpighiales</taxon>
        <taxon>Rhizophoraceae</taxon>
        <taxon>Rhizophora</taxon>
    </lineage>
</organism>
<name>A0A2P2INS9_RHIMU</name>
<accession>A0A2P2INS9</accession>
<proteinExistence type="predicted"/>
<reference evidence="1" key="1">
    <citation type="submission" date="2018-02" db="EMBL/GenBank/DDBJ databases">
        <title>Rhizophora mucronata_Transcriptome.</title>
        <authorList>
            <person name="Meera S.P."/>
            <person name="Sreeshan A."/>
            <person name="Augustine A."/>
        </authorList>
    </citation>
    <scope>NUCLEOTIDE SEQUENCE</scope>
    <source>
        <tissue evidence="1">Leaf</tissue>
    </source>
</reference>
<dbReference type="AlphaFoldDB" id="A0A2P2INS9"/>